<dbReference type="Pfam" id="PF04622">
    <property type="entry name" value="ERG2_Sigma1R"/>
    <property type="match status" value="1"/>
</dbReference>
<evidence type="ECO:0000256" key="9">
    <source>
        <dbReference type="ARBA" id="ARBA00023136"/>
    </source>
</evidence>
<comment type="similarity">
    <text evidence="4 11">Belongs to the ERG2 family.</text>
</comment>
<evidence type="ECO:0000256" key="3">
    <source>
        <dbReference type="ARBA" id="ARBA00004649"/>
    </source>
</evidence>
<sequence>MAFFFTRLVRYIIFAIVLYSVSQYALRWKGYTVSPKAFRSAAAKATGANGLSNVNKLRGDLHRLYSQHILDSGWENVYGGGLNLRATLLFGSLTEFIIVLHAPHRTSGFSGWHWANSTCTVLNGNVVRSLYSVNGGNKEIFKSGSNFRHGEFERYTYEFMEDTFLVCYGRGIVPVSSVWLSSGALSVGDPVSAAKLGFIYSQAVLHEIKMYITEKFHYYKSKAMKMNVHDTKEEGNLNNGL</sequence>
<dbReference type="PANTHER" id="PTHR10868">
    <property type="entry name" value="SIGMA 1-TYPE OPIOID RECEPTOR-RELATED"/>
    <property type="match status" value="1"/>
</dbReference>
<protein>
    <recommendedName>
        <fullName evidence="5">Sigma non-opioid intracellular receptor 1</fullName>
    </recommendedName>
    <alternativeName>
        <fullName evidence="10">Sigma 1-type opioid receptor</fullName>
    </alternativeName>
</protein>
<keyword evidence="8" id="KW-1133">Transmembrane helix</keyword>
<dbReference type="GO" id="GO:0005637">
    <property type="term" value="C:nuclear inner membrane"/>
    <property type="evidence" value="ECO:0007669"/>
    <property type="project" value="UniProtKB-SubCell"/>
</dbReference>
<keyword evidence="6" id="KW-0812">Transmembrane</keyword>
<keyword evidence="7" id="KW-0256">Endoplasmic reticulum</keyword>
<gene>
    <name evidence="12" type="ORF">AB6A40_006874</name>
</gene>
<evidence type="ECO:0000256" key="11">
    <source>
        <dbReference type="RuleBase" id="RU368083"/>
    </source>
</evidence>
<dbReference type="GO" id="GO:0005640">
    <property type="term" value="C:nuclear outer membrane"/>
    <property type="evidence" value="ECO:0007669"/>
    <property type="project" value="UniProtKB-SubCell"/>
</dbReference>
<dbReference type="AlphaFoldDB" id="A0ABD6EJL4"/>
<evidence type="ECO:0000313" key="12">
    <source>
        <dbReference type="EMBL" id="MFH4980165.1"/>
    </source>
</evidence>
<evidence type="ECO:0000256" key="8">
    <source>
        <dbReference type="ARBA" id="ARBA00022989"/>
    </source>
</evidence>
<dbReference type="Proteomes" id="UP001608902">
    <property type="component" value="Unassembled WGS sequence"/>
</dbReference>
<evidence type="ECO:0000256" key="7">
    <source>
        <dbReference type="ARBA" id="ARBA00022824"/>
    </source>
</evidence>
<name>A0ABD6EJL4_9BILA</name>
<evidence type="ECO:0000313" key="13">
    <source>
        <dbReference type="Proteomes" id="UP001608902"/>
    </source>
</evidence>
<comment type="caution">
    <text evidence="12">The sequence shown here is derived from an EMBL/GenBank/DDBJ whole genome shotgun (WGS) entry which is preliminary data.</text>
</comment>
<keyword evidence="13" id="KW-1185">Reference proteome</keyword>
<evidence type="ECO:0000256" key="5">
    <source>
        <dbReference type="ARBA" id="ARBA00020208"/>
    </source>
</evidence>
<dbReference type="EMBL" id="JBGFUD010005162">
    <property type="protein sequence ID" value="MFH4980165.1"/>
    <property type="molecule type" value="Genomic_DNA"/>
</dbReference>
<proteinExistence type="inferred from homology"/>
<keyword evidence="9" id="KW-0472">Membrane</keyword>
<dbReference type="InterPro" id="IPR006716">
    <property type="entry name" value="ERG2_sigma1_rcpt-like"/>
</dbReference>
<comment type="subcellular location">
    <subcellularLocation>
        <location evidence="2">Endoplasmic reticulum membrane</location>
    </subcellularLocation>
    <subcellularLocation>
        <location evidence="1">Nucleus inner membrane</location>
    </subcellularLocation>
    <subcellularLocation>
        <location evidence="3">Nucleus outer membrane</location>
    </subcellularLocation>
</comment>
<organism evidence="12 13">
    <name type="scientific">Gnathostoma spinigerum</name>
    <dbReference type="NCBI Taxonomy" id="75299"/>
    <lineage>
        <taxon>Eukaryota</taxon>
        <taxon>Metazoa</taxon>
        <taxon>Ecdysozoa</taxon>
        <taxon>Nematoda</taxon>
        <taxon>Chromadorea</taxon>
        <taxon>Rhabditida</taxon>
        <taxon>Spirurina</taxon>
        <taxon>Gnathostomatomorpha</taxon>
        <taxon>Gnathostomatoidea</taxon>
        <taxon>Gnathostomatidae</taxon>
        <taxon>Gnathostoma</taxon>
    </lineage>
</organism>
<evidence type="ECO:0000256" key="4">
    <source>
        <dbReference type="ARBA" id="ARBA00007141"/>
    </source>
</evidence>
<evidence type="ECO:0000256" key="2">
    <source>
        <dbReference type="ARBA" id="ARBA00004586"/>
    </source>
</evidence>
<reference evidence="12 13" key="1">
    <citation type="submission" date="2024-08" db="EMBL/GenBank/DDBJ databases">
        <title>Gnathostoma spinigerum genome.</title>
        <authorList>
            <person name="Gonzalez-Bertolin B."/>
            <person name="Monzon S."/>
            <person name="Zaballos A."/>
            <person name="Jimenez P."/>
            <person name="Dekumyoy P."/>
            <person name="Varona S."/>
            <person name="Cuesta I."/>
            <person name="Sumanam S."/>
            <person name="Adisakwattana P."/>
            <person name="Gasser R.B."/>
            <person name="Hernandez-Gonzalez A."/>
            <person name="Young N.D."/>
            <person name="Perteguer M.J."/>
        </authorList>
    </citation>
    <scope>NUCLEOTIDE SEQUENCE [LARGE SCALE GENOMIC DNA]</scope>
    <source>
        <strain evidence="12">AL3</strain>
        <tissue evidence="12">Liver</tissue>
    </source>
</reference>
<accession>A0ABD6EJL4</accession>
<evidence type="ECO:0000256" key="6">
    <source>
        <dbReference type="ARBA" id="ARBA00022692"/>
    </source>
</evidence>
<evidence type="ECO:0000256" key="10">
    <source>
        <dbReference type="ARBA" id="ARBA00033467"/>
    </source>
</evidence>
<evidence type="ECO:0000256" key="1">
    <source>
        <dbReference type="ARBA" id="ARBA00004540"/>
    </source>
</evidence>
<dbReference type="PANTHER" id="PTHR10868:SF1">
    <property type="entry name" value="SIGMA NON-OPIOID INTRACELLULAR RECEPTOR 1"/>
    <property type="match status" value="1"/>
</dbReference>
<dbReference type="GO" id="GO:0005789">
    <property type="term" value="C:endoplasmic reticulum membrane"/>
    <property type="evidence" value="ECO:0007669"/>
    <property type="project" value="UniProtKB-SubCell"/>
</dbReference>